<evidence type="ECO:0000256" key="3">
    <source>
        <dbReference type="ARBA" id="ARBA00022670"/>
    </source>
</evidence>
<comment type="caution">
    <text evidence="9">The sequence shown here is derived from an EMBL/GenBank/DDBJ whole genome shotgun (WGS) entry which is preliminary data.</text>
</comment>
<organism evidence="9 10">
    <name type="scientific">Agathobacter rectalis</name>
    <dbReference type="NCBI Taxonomy" id="39491"/>
    <lineage>
        <taxon>Bacteria</taxon>
        <taxon>Bacillati</taxon>
        <taxon>Bacillota</taxon>
        <taxon>Clostridia</taxon>
        <taxon>Lachnospirales</taxon>
        <taxon>Lachnospiraceae</taxon>
        <taxon>Agathobacter</taxon>
    </lineage>
</organism>
<feature type="transmembrane region" description="Helical" evidence="8">
    <location>
        <begin position="141"/>
        <end position="161"/>
    </location>
</feature>
<proteinExistence type="predicted"/>
<keyword evidence="4 8" id="KW-0812">Transmembrane</keyword>
<keyword evidence="3" id="KW-0645">Protease</keyword>
<evidence type="ECO:0000256" key="7">
    <source>
        <dbReference type="ARBA" id="ARBA00023136"/>
    </source>
</evidence>
<evidence type="ECO:0008006" key="11">
    <source>
        <dbReference type="Google" id="ProtNLM"/>
    </source>
</evidence>
<dbReference type="GO" id="GO:0016020">
    <property type="term" value="C:membrane"/>
    <property type="evidence" value="ECO:0007669"/>
    <property type="project" value="InterPro"/>
</dbReference>
<keyword evidence="1" id="KW-1003">Cell membrane</keyword>
<feature type="transmembrane region" description="Helical" evidence="8">
    <location>
        <begin position="73"/>
        <end position="95"/>
    </location>
</feature>
<sequence>MRRLSEKLTEYVIKTGAVSSESYDIYQYGFQIGLEMLCCFVTCLSIAIYMHMISEFAIFTGIFILLRTYAGGVHLNSFGSCFICSVTVQTIAMYFNSKYKFTVGTAWLLILVSAILILKAAPVECINRELDDAEKEHCKKVTMKVLIAVIAFAGCCTLAGISDMLSLVALTFFIILISQYVGILKYKIEKSKIKRR</sequence>
<feature type="transmembrane region" description="Helical" evidence="8">
    <location>
        <begin position="167"/>
        <end position="186"/>
    </location>
</feature>
<evidence type="ECO:0000313" key="10">
    <source>
        <dbReference type="Proteomes" id="UP000260642"/>
    </source>
</evidence>
<dbReference type="RefSeq" id="WP_117481554.1">
    <property type="nucleotide sequence ID" value="NZ_QSOB01000003.1"/>
</dbReference>
<dbReference type="GO" id="GO:0006508">
    <property type="term" value="P:proteolysis"/>
    <property type="evidence" value="ECO:0007669"/>
    <property type="project" value="UniProtKB-KW"/>
</dbReference>
<keyword evidence="5" id="KW-0378">Hydrolase</keyword>
<evidence type="ECO:0000256" key="1">
    <source>
        <dbReference type="ARBA" id="ARBA00022475"/>
    </source>
</evidence>
<evidence type="ECO:0000256" key="4">
    <source>
        <dbReference type="ARBA" id="ARBA00022692"/>
    </source>
</evidence>
<evidence type="ECO:0000256" key="2">
    <source>
        <dbReference type="ARBA" id="ARBA00022654"/>
    </source>
</evidence>
<dbReference type="AlphaFoldDB" id="A0A3E4EFK7"/>
<dbReference type="EMBL" id="QSOB01000003">
    <property type="protein sequence ID" value="RGI70003.1"/>
    <property type="molecule type" value="Genomic_DNA"/>
</dbReference>
<keyword evidence="6 8" id="KW-1133">Transmembrane helix</keyword>
<protein>
    <recommendedName>
        <fullName evidence="11">Accessory gene regulator protein</fullName>
    </recommendedName>
</protein>
<dbReference type="InterPro" id="IPR006741">
    <property type="entry name" value="AgrB"/>
</dbReference>
<dbReference type="SMART" id="SM00793">
    <property type="entry name" value="AgrB"/>
    <property type="match status" value="1"/>
</dbReference>
<evidence type="ECO:0000256" key="6">
    <source>
        <dbReference type="ARBA" id="ARBA00022989"/>
    </source>
</evidence>
<evidence type="ECO:0000313" key="9">
    <source>
        <dbReference type="EMBL" id="RGI70003.1"/>
    </source>
</evidence>
<dbReference type="Proteomes" id="UP000260642">
    <property type="component" value="Unassembled WGS sequence"/>
</dbReference>
<name>A0A3E4EFK7_9FIRM</name>
<reference evidence="9 10" key="1">
    <citation type="submission" date="2018-08" db="EMBL/GenBank/DDBJ databases">
        <title>A genome reference for cultivated species of the human gut microbiota.</title>
        <authorList>
            <person name="Zou Y."/>
            <person name="Xue W."/>
            <person name="Luo G."/>
        </authorList>
    </citation>
    <scope>NUCLEOTIDE SEQUENCE [LARGE SCALE GENOMIC DNA]</scope>
    <source>
        <strain evidence="9 10">TM10-3</strain>
    </source>
</reference>
<dbReference type="GO" id="GO:0008233">
    <property type="term" value="F:peptidase activity"/>
    <property type="evidence" value="ECO:0007669"/>
    <property type="project" value="UniProtKB-KW"/>
</dbReference>
<feature type="transmembrane region" description="Helical" evidence="8">
    <location>
        <begin position="46"/>
        <end position="66"/>
    </location>
</feature>
<evidence type="ECO:0000256" key="8">
    <source>
        <dbReference type="SAM" id="Phobius"/>
    </source>
</evidence>
<accession>A0A3E4EFK7</accession>
<dbReference type="Pfam" id="PF04647">
    <property type="entry name" value="AgrB"/>
    <property type="match status" value="1"/>
</dbReference>
<evidence type="ECO:0000256" key="5">
    <source>
        <dbReference type="ARBA" id="ARBA00022801"/>
    </source>
</evidence>
<gene>
    <name evidence="9" type="ORF">DXD95_02610</name>
</gene>
<feature type="transmembrane region" description="Helical" evidence="8">
    <location>
        <begin position="101"/>
        <end position="121"/>
    </location>
</feature>
<keyword evidence="7 8" id="KW-0472">Membrane</keyword>
<keyword evidence="2" id="KW-0673">Quorum sensing</keyword>
<dbReference type="GO" id="GO:0009372">
    <property type="term" value="P:quorum sensing"/>
    <property type="evidence" value="ECO:0007669"/>
    <property type="project" value="UniProtKB-KW"/>
</dbReference>